<evidence type="ECO:0000313" key="2">
    <source>
        <dbReference type="EMBL" id="VFQ61330.1"/>
    </source>
</evidence>
<sequence>MRMVTSAINLARKMTQRSLYNHILPLRFPAWNPESNDKFTCDVVFSYINDNNPTFSSNAHEKGIHVIVAVKKFPNFAMLEGVMKMPSRSRVVTVYVAALVEFPGVACDLLPGRRLNHRSGGMAAGAAGDGLLRGVFEGSISGHDSDIQRRPYHKNCGCALHKSRGGGGRRCSHSPSHVSYPIRRSWSEGCLALAVASSRSPSPRCSATASIARKRHKSMVFSIEEEEQQHEFDGESPTTVIGNTGTAN</sequence>
<dbReference type="OrthoDB" id="1696465at2759"/>
<feature type="region of interest" description="Disordered" evidence="1">
    <location>
        <begin position="224"/>
        <end position="248"/>
    </location>
</feature>
<dbReference type="PANTHER" id="PTHR35121:SF2">
    <property type="entry name" value="SWIM-TYPE DOMAIN-CONTAINING PROTEIN"/>
    <property type="match status" value="1"/>
</dbReference>
<reference evidence="2 3" key="1">
    <citation type="submission" date="2018-04" db="EMBL/GenBank/DDBJ databases">
        <authorList>
            <person name="Vogel A."/>
        </authorList>
    </citation>
    <scope>NUCLEOTIDE SEQUENCE [LARGE SCALE GENOMIC DNA]</scope>
</reference>
<evidence type="ECO:0000313" key="3">
    <source>
        <dbReference type="Proteomes" id="UP000595140"/>
    </source>
</evidence>
<feature type="compositionally biased region" description="Polar residues" evidence="1">
    <location>
        <begin position="236"/>
        <end position="248"/>
    </location>
</feature>
<evidence type="ECO:0000256" key="1">
    <source>
        <dbReference type="SAM" id="MobiDB-lite"/>
    </source>
</evidence>
<name>A0A484K7B0_9ASTE</name>
<dbReference type="EMBL" id="OOIL02000150">
    <property type="protein sequence ID" value="VFQ61330.1"/>
    <property type="molecule type" value="Genomic_DNA"/>
</dbReference>
<gene>
    <name evidence="2" type="ORF">CCAM_LOCUS3106</name>
</gene>
<proteinExistence type="predicted"/>
<keyword evidence="3" id="KW-1185">Reference proteome</keyword>
<accession>A0A484K7B0</accession>
<dbReference type="PANTHER" id="PTHR35121">
    <property type="entry name" value="HOMEODOMAIN PROTEIN 8, PUTATIVE-RELATED"/>
    <property type="match status" value="1"/>
</dbReference>
<dbReference type="Proteomes" id="UP000595140">
    <property type="component" value="Unassembled WGS sequence"/>
</dbReference>
<protein>
    <submittedName>
        <fullName evidence="2">Uncharacterized protein</fullName>
    </submittedName>
</protein>
<organism evidence="2 3">
    <name type="scientific">Cuscuta campestris</name>
    <dbReference type="NCBI Taxonomy" id="132261"/>
    <lineage>
        <taxon>Eukaryota</taxon>
        <taxon>Viridiplantae</taxon>
        <taxon>Streptophyta</taxon>
        <taxon>Embryophyta</taxon>
        <taxon>Tracheophyta</taxon>
        <taxon>Spermatophyta</taxon>
        <taxon>Magnoliopsida</taxon>
        <taxon>eudicotyledons</taxon>
        <taxon>Gunneridae</taxon>
        <taxon>Pentapetalae</taxon>
        <taxon>asterids</taxon>
        <taxon>lamiids</taxon>
        <taxon>Solanales</taxon>
        <taxon>Convolvulaceae</taxon>
        <taxon>Cuscuteae</taxon>
        <taxon>Cuscuta</taxon>
        <taxon>Cuscuta subgen. Grammica</taxon>
        <taxon>Cuscuta sect. Cleistogrammica</taxon>
    </lineage>
</organism>
<dbReference type="AlphaFoldDB" id="A0A484K7B0"/>